<organism evidence="2">
    <name type="scientific">Pseudogymnoascus destructans</name>
    <dbReference type="NCBI Taxonomy" id="655981"/>
    <lineage>
        <taxon>Eukaryota</taxon>
        <taxon>Fungi</taxon>
        <taxon>Dikarya</taxon>
        <taxon>Ascomycota</taxon>
        <taxon>Pezizomycotina</taxon>
        <taxon>Leotiomycetes</taxon>
        <taxon>Thelebolales</taxon>
        <taxon>Thelebolaceae</taxon>
        <taxon>Pseudogymnoascus</taxon>
    </lineage>
</organism>
<gene>
    <name evidence="2" type="ORF">VC83_01473</name>
</gene>
<feature type="region of interest" description="Disordered" evidence="1">
    <location>
        <begin position="160"/>
        <end position="260"/>
    </location>
</feature>
<dbReference type="RefSeq" id="XP_024327385.1">
    <property type="nucleotide sequence ID" value="XM_024465151.1"/>
</dbReference>
<dbReference type="VEuPathDB" id="FungiDB:GMDG_06682"/>
<protein>
    <submittedName>
        <fullName evidence="2">Uncharacterized protein</fullName>
    </submittedName>
</protein>
<evidence type="ECO:0000256" key="1">
    <source>
        <dbReference type="SAM" id="MobiDB-lite"/>
    </source>
</evidence>
<feature type="compositionally biased region" description="Low complexity" evidence="1">
    <location>
        <begin position="247"/>
        <end position="260"/>
    </location>
</feature>
<dbReference type="Proteomes" id="UP000077154">
    <property type="component" value="Unassembled WGS sequence"/>
</dbReference>
<dbReference type="EMBL" id="KV441388">
    <property type="protein sequence ID" value="OAF62111.1"/>
    <property type="molecule type" value="Genomic_DNA"/>
</dbReference>
<dbReference type="OrthoDB" id="3440233at2759"/>
<proteinExistence type="predicted"/>
<dbReference type="GeneID" id="36284562"/>
<name>A0A177ALC3_9PEZI</name>
<accession>A0A177ALC3</accession>
<sequence>MREQTFKEATIQSVFRKAGIWPISCNTALEKLRTYSQPTPTPIEPTTPTLPRPITPIPTTFQGVEQGLQRWKDRLPEALSSPSRQSYSNWVTGASQVLAAGQLQERAIRQQVKSSKTKRARGQLQCGGELRASEAHELQKQKAELQAQKLAAAEARKLSQAANRAQKLATAEARKLSQAAKRAQKQLRRAGIEARKQERLRKKSVAQLTQSGFPIPPELQDPITDPEADSGSEYESASKGGRGSGRWSGSESGNEEVIIS</sequence>
<reference evidence="2" key="1">
    <citation type="submission" date="2016-03" db="EMBL/GenBank/DDBJ databases">
        <title>Updated assembly of Pseudogymnoascus destructans, the fungus causing white-nose syndrome of bats.</title>
        <authorList>
            <person name="Palmer J.M."/>
            <person name="Drees K.P."/>
            <person name="Foster J.T."/>
            <person name="Lindner D.L."/>
        </authorList>
    </citation>
    <scope>NUCLEOTIDE SEQUENCE [LARGE SCALE GENOMIC DNA]</scope>
    <source>
        <strain evidence="2">20631-21</strain>
    </source>
</reference>
<dbReference type="AlphaFoldDB" id="A0A177ALC3"/>
<evidence type="ECO:0000313" key="2">
    <source>
        <dbReference type="EMBL" id="OAF62111.1"/>
    </source>
</evidence>